<dbReference type="EMBL" id="JACXVP010000012">
    <property type="protein sequence ID" value="KAG5573105.1"/>
    <property type="molecule type" value="Genomic_DNA"/>
</dbReference>
<dbReference type="AlphaFoldDB" id="A0A9J5WBT9"/>
<evidence type="ECO:0000313" key="1">
    <source>
        <dbReference type="EMBL" id="KAG5573105.1"/>
    </source>
</evidence>
<keyword evidence="2" id="KW-1185">Reference proteome</keyword>
<protein>
    <submittedName>
        <fullName evidence="1">Uncharacterized protein</fullName>
    </submittedName>
</protein>
<gene>
    <name evidence="1" type="ORF">H5410_062871</name>
</gene>
<dbReference type="Proteomes" id="UP000824120">
    <property type="component" value="Chromosome 12"/>
</dbReference>
<accession>A0A9J5WBT9</accession>
<comment type="caution">
    <text evidence="1">The sequence shown here is derived from an EMBL/GenBank/DDBJ whole genome shotgun (WGS) entry which is preliminary data.</text>
</comment>
<proteinExistence type="predicted"/>
<name>A0A9J5WBT9_SOLCO</name>
<organism evidence="1 2">
    <name type="scientific">Solanum commersonii</name>
    <name type="common">Commerson's wild potato</name>
    <name type="synonym">Commerson's nightshade</name>
    <dbReference type="NCBI Taxonomy" id="4109"/>
    <lineage>
        <taxon>Eukaryota</taxon>
        <taxon>Viridiplantae</taxon>
        <taxon>Streptophyta</taxon>
        <taxon>Embryophyta</taxon>
        <taxon>Tracheophyta</taxon>
        <taxon>Spermatophyta</taxon>
        <taxon>Magnoliopsida</taxon>
        <taxon>eudicotyledons</taxon>
        <taxon>Gunneridae</taxon>
        <taxon>Pentapetalae</taxon>
        <taxon>asterids</taxon>
        <taxon>lamiids</taxon>
        <taxon>Solanales</taxon>
        <taxon>Solanaceae</taxon>
        <taxon>Solanoideae</taxon>
        <taxon>Solaneae</taxon>
        <taxon>Solanum</taxon>
    </lineage>
</organism>
<sequence length="84" mass="9987">MYCSLFITFMVLYSSCHEERKKVNLVAWETFYVPKCNEGLNIIKGYRNWNFIFVGKLLCNWWCIRILYGLNGCMVFHTSDDNAN</sequence>
<evidence type="ECO:0000313" key="2">
    <source>
        <dbReference type="Proteomes" id="UP000824120"/>
    </source>
</evidence>
<reference evidence="1 2" key="1">
    <citation type="submission" date="2020-09" db="EMBL/GenBank/DDBJ databases">
        <title>De no assembly of potato wild relative species, Solanum commersonii.</title>
        <authorList>
            <person name="Cho K."/>
        </authorList>
    </citation>
    <scope>NUCLEOTIDE SEQUENCE [LARGE SCALE GENOMIC DNA]</scope>
    <source>
        <strain evidence="1">LZ3.2</strain>
        <tissue evidence="1">Leaf</tissue>
    </source>
</reference>